<keyword evidence="2" id="KW-1185">Reference proteome</keyword>
<organism evidence="1 2">
    <name type="scientific">Coniosporium uncinatum</name>
    <dbReference type="NCBI Taxonomy" id="93489"/>
    <lineage>
        <taxon>Eukaryota</taxon>
        <taxon>Fungi</taxon>
        <taxon>Dikarya</taxon>
        <taxon>Ascomycota</taxon>
        <taxon>Pezizomycotina</taxon>
        <taxon>Dothideomycetes</taxon>
        <taxon>Dothideomycetes incertae sedis</taxon>
        <taxon>Coniosporium</taxon>
    </lineage>
</organism>
<protein>
    <submittedName>
        <fullName evidence="1">Uncharacterized protein</fullName>
    </submittedName>
</protein>
<evidence type="ECO:0000313" key="2">
    <source>
        <dbReference type="Proteomes" id="UP001186974"/>
    </source>
</evidence>
<accession>A0ACC3DUN4</accession>
<dbReference type="EMBL" id="JAWDJW010000671">
    <property type="protein sequence ID" value="KAK3080229.1"/>
    <property type="molecule type" value="Genomic_DNA"/>
</dbReference>
<evidence type="ECO:0000313" key="1">
    <source>
        <dbReference type="EMBL" id="KAK3080229.1"/>
    </source>
</evidence>
<gene>
    <name evidence="1" type="ORF">LTS18_002796</name>
</gene>
<dbReference type="Proteomes" id="UP001186974">
    <property type="component" value="Unassembled WGS sequence"/>
</dbReference>
<comment type="caution">
    <text evidence="1">The sequence shown here is derived from an EMBL/GenBank/DDBJ whole genome shotgun (WGS) entry which is preliminary data.</text>
</comment>
<reference evidence="1" key="1">
    <citation type="submission" date="2024-09" db="EMBL/GenBank/DDBJ databases">
        <title>Black Yeasts Isolated from many extreme environments.</title>
        <authorList>
            <person name="Coleine C."/>
            <person name="Stajich J.E."/>
            <person name="Selbmann L."/>
        </authorList>
    </citation>
    <scope>NUCLEOTIDE SEQUENCE</scope>
    <source>
        <strain evidence="1">CCFEE 5737</strain>
    </source>
</reference>
<sequence>MSSTTPQQDLVSLPCDTTSKQAVKRATFSDQLVQDLATSASSSPSSPERKPLKPALRRRSTFNPSRTRFTDLPGEIRNRIYHCILDIHIASAATTVQWPPNLYQPNTPEHERAERTRGTIMPMNPTSAQHASDTDKAAVVAIRKLHVSMLDFLLANKQIRKDFTPLYLQRFTFLFSYEPANFENLRAWVSSLGADARHLRSVSVTLDPALRAHGSGSGSDAQGKVKIANLHSTTAVERSLLRVAEQGLRMGNNSRTVQELDAENAVWRRSRVGPPIT</sequence>
<proteinExistence type="predicted"/>
<name>A0ACC3DUN4_9PEZI</name>